<dbReference type="EMBL" id="NBVN01000002">
    <property type="protein sequence ID" value="PUA33708.1"/>
    <property type="molecule type" value="Genomic_DNA"/>
</dbReference>
<dbReference type="AlphaFoldDB" id="A0A2R7Y844"/>
<accession>A0A2R7Y844</accession>
<sequence>MPIGDKCNQLCPFFKCSKNALVAVNRVVKGHVQKVAMCRWIGDVCLGYKCQFAFCDRKALLPDGRCAFSVKFKESEEEYIKELDKSDIDSKVKSILAKRTGRKDYYE</sequence>
<evidence type="ECO:0000313" key="1">
    <source>
        <dbReference type="EMBL" id="PUA33708.1"/>
    </source>
</evidence>
<comment type="caution">
    <text evidence="1">The sequence shown here is derived from an EMBL/GenBank/DDBJ whole genome shotgun (WGS) entry which is preliminary data.</text>
</comment>
<evidence type="ECO:0000313" key="2">
    <source>
        <dbReference type="Proteomes" id="UP000244093"/>
    </source>
</evidence>
<name>A0A2R7Y844_9CREN</name>
<organism evidence="1 2">
    <name type="scientific">Zestosphaera tikiterensis</name>
    <dbReference type="NCBI Taxonomy" id="1973259"/>
    <lineage>
        <taxon>Archaea</taxon>
        <taxon>Thermoproteota</taxon>
        <taxon>Thermoprotei</taxon>
        <taxon>Desulfurococcales</taxon>
        <taxon>Desulfurococcaceae</taxon>
        <taxon>Zestosphaera</taxon>
    </lineage>
</organism>
<gene>
    <name evidence="1" type="ORF">B7O98_02560</name>
</gene>
<reference evidence="1 2" key="1">
    <citation type="journal article" date="2018" name="Syst. Appl. Microbiol.">
        <title>A new symbiotic nanoarchaeote (Candidatus Nanoclepta minutus) and its host (Zestosphaera tikiterensis gen. nov., sp. nov.) from a New Zealand hot spring.</title>
        <authorList>
            <person name="St John E."/>
            <person name="Liu Y."/>
            <person name="Podar M."/>
            <person name="Stott M.B."/>
            <person name="Meneghin J."/>
            <person name="Chen Z."/>
            <person name="Lagutin K."/>
            <person name="Mitchell K."/>
            <person name="Reysenbach A.L."/>
        </authorList>
    </citation>
    <scope>NUCLEOTIDE SEQUENCE [LARGE SCALE GENOMIC DNA]</scope>
    <source>
        <strain evidence="1">NZ3</strain>
    </source>
</reference>
<protein>
    <submittedName>
        <fullName evidence="1">Uncharacterized protein</fullName>
    </submittedName>
</protein>
<dbReference type="Proteomes" id="UP000244093">
    <property type="component" value="Unassembled WGS sequence"/>
</dbReference>
<proteinExistence type="predicted"/>